<dbReference type="EMBL" id="CM042032">
    <property type="protein sequence ID" value="KAI3776146.1"/>
    <property type="molecule type" value="Genomic_DNA"/>
</dbReference>
<organism evidence="1 2">
    <name type="scientific">Smallanthus sonchifolius</name>
    <dbReference type="NCBI Taxonomy" id="185202"/>
    <lineage>
        <taxon>Eukaryota</taxon>
        <taxon>Viridiplantae</taxon>
        <taxon>Streptophyta</taxon>
        <taxon>Embryophyta</taxon>
        <taxon>Tracheophyta</taxon>
        <taxon>Spermatophyta</taxon>
        <taxon>Magnoliopsida</taxon>
        <taxon>eudicotyledons</taxon>
        <taxon>Gunneridae</taxon>
        <taxon>Pentapetalae</taxon>
        <taxon>asterids</taxon>
        <taxon>campanulids</taxon>
        <taxon>Asterales</taxon>
        <taxon>Asteraceae</taxon>
        <taxon>Asteroideae</taxon>
        <taxon>Heliantheae alliance</taxon>
        <taxon>Millerieae</taxon>
        <taxon>Smallanthus</taxon>
    </lineage>
</organism>
<protein>
    <submittedName>
        <fullName evidence="1">Uncharacterized protein</fullName>
    </submittedName>
</protein>
<accession>A0ACB9FZ99</accession>
<name>A0ACB9FZ99_9ASTR</name>
<comment type="caution">
    <text evidence="1">The sequence shown here is derived from an EMBL/GenBank/DDBJ whole genome shotgun (WGS) entry which is preliminary data.</text>
</comment>
<evidence type="ECO:0000313" key="1">
    <source>
        <dbReference type="EMBL" id="KAI3776146.1"/>
    </source>
</evidence>
<gene>
    <name evidence="1" type="ORF">L1987_45912</name>
</gene>
<evidence type="ECO:0000313" key="2">
    <source>
        <dbReference type="Proteomes" id="UP001056120"/>
    </source>
</evidence>
<keyword evidence="2" id="KW-1185">Reference proteome</keyword>
<dbReference type="Proteomes" id="UP001056120">
    <property type="component" value="Linkage Group LG15"/>
</dbReference>
<sequence length="309" mass="33850">MKRGVPSFIRVSRAGGGDAFLVLVVLDKKKGKNLFLLSAFFPMTTRNGQIKNFTSNFGPQHPAAHGVSRSVLKMNGEVVERAEPHIGSLQWPHYPHLRSDEWRTDRPGFSRALAGSGVPVKGASAYPGVIITTCTSNLGTVERVTRLLFHSTTFVPVIHSLTERSSEGQPAHTASGEDGTTGKDRLAKTPQARSVRAIAGSLNEVLPSTPLLWAFEEREKLLEFYERVSGARMHASFIRPGGVAQDLPLGLCRDIDSSTQQFASRINELEEMSTGNRIWKQRLLDIGTVTAQQAKDWGFSGVMLRGRAT</sequence>
<proteinExistence type="predicted"/>
<reference evidence="2" key="1">
    <citation type="journal article" date="2022" name="Mol. Ecol. Resour.">
        <title>The genomes of chicory, endive, great burdock and yacon provide insights into Asteraceae palaeo-polyploidization history and plant inulin production.</title>
        <authorList>
            <person name="Fan W."/>
            <person name="Wang S."/>
            <person name="Wang H."/>
            <person name="Wang A."/>
            <person name="Jiang F."/>
            <person name="Liu H."/>
            <person name="Zhao H."/>
            <person name="Xu D."/>
            <person name="Zhang Y."/>
        </authorList>
    </citation>
    <scope>NUCLEOTIDE SEQUENCE [LARGE SCALE GENOMIC DNA]</scope>
    <source>
        <strain evidence="2">cv. Yunnan</strain>
    </source>
</reference>
<reference evidence="1 2" key="2">
    <citation type="journal article" date="2022" name="Mol. Ecol. Resour.">
        <title>The genomes of chicory, endive, great burdock and yacon provide insights into Asteraceae paleo-polyploidization history and plant inulin production.</title>
        <authorList>
            <person name="Fan W."/>
            <person name="Wang S."/>
            <person name="Wang H."/>
            <person name="Wang A."/>
            <person name="Jiang F."/>
            <person name="Liu H."/>
            <person name="Zhao H."/>
            <person name="Xu D."/>
            <person name="Zhang Y."/>
        </authorList>
    </citation>
    <scope>NUCLEOTIDE SEQUENCE [LARGE SCALE GENOMIC DNA]</scope>
    <source>
        <strain evidence="2">cv. Yunnan</strain>
        <tissue evidence="1">Leaves</tissue>
    </source>
</reference>